<accession>W6QBV5</accession>
<dbReference type="AlphaFoldDB" id="W6QBV5"/>
<keyword evidence="3" id="KW-1185">Reference proteome</keyword>
<evidence type="ECO:0000256" key="1">
    <source>
        <dbReference type="SAM" id="MobiDB-lite"/>
    </source>
</evidence>
<proteinExistence type="predicted"/>
<reference evidence="2" key="1">
    <citation type="journal article" date="2014" name="Nat. Commun.">
        <title>Multiple recent horizontal transfers of a large genomic region in cheese making fungi.</title>
        <authorList>
            <person name="Cheeseman K."/>
            <person name="Ropars J."/>
            <person name="Renault P."/>
            <person name="Dupont J."/>
            <person name="Gouzy J."/>
            <person name="Branca A."/>
            <person name="Abraham A.L."/>
            <person name="Ceppi M."/>
            <person name="Conseiller E."/>
            <person name="Debuchy R."/>
            <person name="Malagnac F."/>
            <person name="Goarin A."/>
            <person name="Silar P."/>
            <person name="Lacoste S."/>
            <person name="Sallet E."/>
            <person name="Bensimon A."/>
            <person name="Giraud T."/>
            <person name="Brygoo Y."/>
        </authorList>
    </citation>
    <scope>NUCLEOTIDE SEQUENCE [LARGE SCALE GENOMIC DNA]</scope>
    <source>
        <strain evidence="2">FM164</strain>
    </source>
</reference>
<name>W6QBV5_PENRF</name>
<organism evidence="2 3">
    <name type="scientific">Penicillium roqueforti (strain FM164)</name>
    <dbReference type="NCBI Taxonomy" id="1365484"/>
    <lineage>
        <taxon>Eukaryota</taxon>
        <taxon>Fungi</taxon>
        <taxon>Dikarya</taxon>
        <taxon>Ascomycota</taxon>
        <taxon>Pezizomycotina</taxon>
        <taxon>Eurotiomycetes</taxon>
        <taxon>Eurotiomycetidae</taxon>
        <taxon>Eurotiales</taxon>
        <taxon>Aspergillaceae</taxon>
        <taxon>Penicillium</taxon>
    </lineage>
</organism>
<sequence>MPYVAMRKFSEEGDRKWRNGWEGKAAESRIKRGGEEGEQEKQSMGEREKRRRRRGEEEEKGRR</sequence>
<feature type="region of interest" description="Disordered" evidence="1">
    <location>
        <begin position="1"/>
        <end position="63"/>
    </location>
</feature>
<dbReference type="Proteomes" id="UP000030686">
    <property type="component" value="Unassembled WGS sequence"/>
</dbReference>
<protein>
    <submittedName>
        <fullName evidence="2">Genomic scaffold, ProqFM164S03</fullName>
    </submittedName>
</protein>
<feature type="compositionally biased region" description="Basic and acidic residues" evidence="1">
    <location>
        <begin position="8"/>
        <end position="63"/>
    </location>
</feature>
<evidence type="ECO:0000313" key="2">
    <source>
        <dbReference type="EMBL" id="CDM33536.1"/>
    </source>
</evidence>
<gene>
    <name evidence="2" type="ORF">PROQFM164_S03g000260</name>
</gene>
<dbReference type="EMBL" id="HG792017">
    <property type="protein sequence ID" value="CDM33536.1"/>
    <property type="molecule type" value="Genomic_DNA"/>
</dbReference>
<evidence type="ECO:0000313" key="3">
    <source>
        <dbReference type="Proteomes" id="UP000030686"/>
    </source>
</evidence>